<comment type="caution">
    <text evidence="2">The sequence shown here is derived from an EMBL/GenBank/DDBJ whole genome shotgun (WGS) entry which is preliminary data.</text>
</comment>
<dbReference type="Proteomes" id="UP000271925">
    <property type="component" value="Unassembled WGS sequence"/>
</dbReference>
<organism evidence="2 3">
    <name type="scientific">Larkinella rosea</name>
    <dbReference type="NCBI Taxonomy" id="2025312"/>
    <lineage>
        <taxon>Bacteria</taxon>
        <taxon>Pseudomonadati</taxon>
        <taxon>Bacteroidota</taxon>
        <taxon>Cytophagia</taxon>
        <taxon>Cytophagales</taxon>
        <taxon>Spirosomataceae</taxon>
        <taxon>Larkinella</taxon>
    </lineage>
</organism>
<keyword evidence="3" id="KW-1185">Reference proteome</keyword>
<dbReference type="EMBL" id="RQJO01000009">
    <property type="protein sequence ID" value="RRB02819.1"/>
    <property type="molecule type" value="Genomic_DNA"/>
</dbReference>
<dbReference type="PANTHER" id="PTHR38011:SF11">
    <property type="entry name" value="2,5-DIAMINO-6-RIBOSYLAMINO-4(3H)-PYRIMIDINONE 5'-PHOSPHATE REDUCTASE"/>
    <property type="match status" value="1"/>
</dbReference>
<accession>A0A3P1BP28</accession>
<dbReference type="OrthoDB" id="195113at2"/>
<protein>
    <submittedName>
        <fullName evidence="2">Dihydrofolate reductase</fullName>
    </submittedName>
</protein>
<sequence>MRKLIVSMHISLDGFVAGPNGEMNWIRVDDELFTYSARLTDAADTALYGRKTYEMMENYWPTAGEQPDASTHDIQHSGWYNTVKKVVVSNSLKNTQLPNIQIVGNNLAEQIREIKREPGKNIQIFGSPSACHALMKYQLIDEYWLFINPVLLGSGIPLFRNINETEQLALLETAVLASGVLAAHYGRK</sequence>
<dbReference type="Gene3D" id="3.40.430.10">
    <property type="entry name" value="Dihydrofolate Reductase, subunit A"/>
    <property type="match status" value="1"/>
</dbReference>
<dbReference type="Pfam" id="PF01872">
    <property type="entry name" value="RibD_C"/>
    <property type="match status" value="1"/>
</dbReference>
<dbReference type="AlphaFoldDB" id="A0A3P1BP28"/>
<evidence type="ECO:0000259" key="1">
    <source>
        <dbReference type="Pfam" id="PF01872"/>
    </source>
</evidence>
<evidence type="ECO:0000313" key="2">
    <source>
        <dbReference type="EMBL" id="RRB02819.1"/>
    </source>
</evidence>
<name>A0A3P1BP28_9BACT</name>
<dbReference type="GO" id="GO:0009231">
    <property type="term" value="P:riboflavin biosynthetic process"/>
    <property type="evidence" value="ECO:0007669"/>
    <property type="project" value="InterPro"/>
</dbReference>
<dbReference type="RefSeq" id="WP_124876982.1">
    <property type="nucleotide sequence ID" value="NZ_RQJO01000009.1"/>
</dbReference>
<dbReference type="InterPro" id="IPR050765">
    <property type="entry name" value="Riboflavin_Biosynth_HTPR"/>
</dbReference>
<dbReference type="GO" id="GO:0008703">
    <property type="term" value="F:5-amino-6-(5-phosphoribosylamino)uracil reductase activity"/>
    <property type="evidence" value="ECO:0007669"/>
    <property type="project" value="InterPro"/>
</dbReference>
<dbReference type="InterPro" id="IPR002734">
    <property type="entry name" value="RibDG_C"/>
</dbReference>
<reference evidence="2 3" key="1">
    <citation type="submission" date="2018-11" db="EMBL/GenBank/DDBJ databases">
        <authorList>
            <person name="Zhou Z."/>
            <person name="Wang G."/>
        </authorList>
    </citation>
    <scope>NUCLEOTIDE SEQUENCE [LARGE SCALE GENOMIC DNA]</scope>
    <source>
        <strain evidence="2 3">KCTC52004</strain>
    </source>
</reference>
<proteinExistence type="predicted"/>
<dbReference type="InterPro" id="IPR024072">
    <property type="entry name" value="DHFR-like_dom_sf"/>
</dbReference>
<evidence type="ECO:0000313" key="3">
    <source>
        <dbReference type="Proteomes" id="UP000271925"/>
    </source>
</evidence>
<feature type="domain" description="Bacterial bifunctional deaminase-reductase C-terminal" evidence="1">
    <location>
        <begin position="2"/>
        <end position="180"/>
    </location>
</feature>
<dbReference type="SUPFAM" id="SSF53597">
    <property type="entry name" value="Dihydrofolate reductase-like"/>
    <property type="match status" value="1"/>
</dbReference>
<dbReference type="PANTHER" id="PTHR38011">
    <property type="entry name" value="DIHYDROFOLATE REDUCTASE FAMILY PROTEIN (AFU_ORTHOLOGUE AFUA_8G06820)"/>
    <property type="match status" value="1"/>
</dbReference>
<gene>
    <name evidence="2" type="ORF">EHT25_20485</name>
</gene>